<dbReference type="Proteomes" id="UP000635245">
    <property type="component" value="Unassembled WGS sequence"/>
</dbReference>
<accession>A0A934QRY8</accession>
<evidence type="ECO:0000313" key="2">
    <source>
        <dbReference type="Proteomes" id="UP000635245"/>
    </source>
</evidence>
<protein>
    <submittedName>
        <fullName evidence="1">Uncharacterized protein</fullName>
    </submittedName>
</protein>
<sequence>MPTLPAVLTPQLPVEPAPGSVVIASTGHAWQRRSETDEHPWRITPPDVHRWFPATPCGRPLSWPLLLAVSGPVVLVHVPGATAAAEIP</sequence>
<organism evidence="1 2">
    <name type="scientific">Prauserella cavernicola</name>
    <dbReference type="NCBI Taxonomy" id="2800127"/>
    <lineage>
        <taxon>Bacteria</taxon>
        <taxon>Bacillati</taxon>
        <taxon>Actinomycetota</taxon>
        <taxon>Actinomycetes</taxon>
        <taxon>Pseudonocardiales</taxon>
        <taxon>Pseudonocardiaceae</taxon>
        <taxon>Prauserella</taxon>
    </lineage>
</organism>
<comment type="caution">
    <text evidence="1">The sequence shown here is derived from an EMBL/GenBank/DDBJ whole genome shotgun (WGS) entry which is preliminary data.</text>
</comment>
<dbReference type="AlphaFoldDB" id="A0A934QRY8"/>
<dbReference type="EMBL" id="JAENJH010000002">
    <property type="protein sequence ID" value="MBK1785116.1"/>
    <property type="molecule type" value="Genomic_DNA"/>
</dbReference>
<evidence type="ECO:0000313" key="1">
    <source>
        <dbReference type="EMBL" id="MBK1785116.1"/>
    </source>
</evidence>
<keyword evidence="2" id="KW-1185">Reference proteome</keyword>
<gene>
    <name evidence="1" type="ORF">JHE00_12345</name>
</gene>
<name>A0A934QRY8_9PSEU</name>
<dbReference type="RefSeq" id="WP_200318002.1">
    <property type="nucleotide sequence ID" value="NZ_JAENJH010000002.1"/>
</dbReference>
<reference evidence="1" key="1">
    <citation type="submission" date="2020-12" db="EMBL/GenBank/DDBJ databases">
        <title>Prauserella sp. ASG 168, a novel actinomycete isolated from cave rock.</title>
        <authorList>
            <person name="Suriyachadkun C."/>
        </authorList>
    </citation>
    <scope>NUCLEOTIDE SEQUENCE</scope>
    <source>
        <strain evidence="1">ASG 168</strain>
    </source>
</reference>
<proteinExistence type="predicted"/>